<sequence length="2215" mass="255726">TPSVVLLCLTPRLCNAVVMLSTFVFNPMCSSPSCMRLELSIKAAGSSPRGSVNGDEIASPQYSLSQSLAQKLQQKVSSVESLLRGSARGEGLFRSGSRDSLVRSSSRESLTLVGENEAQSSPAFDPPSDIESEAEDSPGSAESLSKEQLLNRLHRLERSLGNYRGKYSEVSGLGINAILSQSQDKSLRRIGELREELQMDQQAKKHLQEEFDAALEEKDQMITVLQTQVSLLKKRLQASGGVLSSEDETSQSTDTVDATSDIQSPSKDDGSMLNTEGSGEPGSTVDLEVLQKRIKRQESLLQRCKEMIRSSKERSAQLSSENEVLQQQLQERLQELEKIKELHTTEKTKLITQLGDAKNLIEQLEQDKGMVIAETKRQMHETLEMKEEEIAQLRSRLQQTIAQKDELQEQKEKSEKAAFEELERALGVAQRAEEARRQLQVSMEEQVKQVEKASEKERRNLQQELTRVKQEVVTIMKKSSEDRIAEMERLHSEAMANKEQELSAQIKQAVEQCREELLRSAQEKDQQVSLALEEAELQKAAIQSEGENKAKELQLELESARTRIQELESCLGSLEKGSANSNDLSVQLEEQRKKHEAEIGALEEAHKQELEKTKTEQITALNQQHDAAVEELVLKHKVEIESILKDKEEQFHSHVEDMNKKMLDKLSDKQTEIETLSSELSEVLNSKQQLEERPFTVETTSETTRQEFEERLKEERAKYQAEIEAVKQNAQSFAGEEKMLKDEINQLKIVLEEKEKALEEHVLREKTLHEGSAQFEELQLREQSNKEALEESRSQISTLTEELQQTKNQVKDLEQTLEAVRNDGREKEVCLEQKTSELQELVQKMEQVKRELSEKENLHAATCKTMQEEQNRLRKQLEDQKSSHEKKLENIRKDMDCKLKSQENKMEKFKQKAKEVQDKLKKQLQDQEENAKAGLSKKAQELELKDQQLKEKILEIAQASSEGLSTAMSDLEANHKEHLDKLQLTHKQEQEDLIRHWQEKLNQLEEELQEKHDQSLQEEAQELEEISQLLFASREEKEQVMKDIQNLREELAMRETTVQKLQTELREAASKVESLSEGEGILKRQVETMKKNLNQALNERNHLQDKLRKAEETSKEKLQSISEELLNTQQKMNMLETSKCKEGEDLQRTLEKKTAELQNKEKEFQTQLCAISKEFEQCCQDAQTKLDGFSFELCKKVEERVAELQRRVIDHQNKVTYLRNIITTKDNRISTLEKELQQTLDENHNLKSSLDEVTLQFSASSETLKALQTERESQQSDAENRSQVLSEKDLQIKQLCEEKECISGNLQANVLQINNLDSVINDLKIQLASSITEKEQAISLLNQQHNEDKERVTCQMGETVERLEKERTSLQEQVDSLRNKFSELKKKFSQSHSTVKSLQDKVVDMERQIAEKDEQLQMLTASSDNHSLTKSEMDQALSEKEQRVHSLTSELESCSKKVCDLEEQLELRTKEREQLAADLQQHLTIRETEKMELMKQVQEAQDQSSQNGALLQKTEESLQSLKKDIETAKQELESQRNDFEREKAELLKAEEEAVKAAQEKASTETTGKVAELKKKAEQKIGMIRKQLTSQIEEKEQAIKDLQAQLKGIKQTQTEKEERIKSLEEIEKTMEEANAKLKEEHEKHIQELQQKENKERQVSLQNLEDMYEEKLAALHKDMSAKEEQCATAARETFSRLGELEAKLSESNEQIANFQSEVSRLKAEPLEQTTRVQELQQTCLDLQEQIKEKQIEEVEKEHVSEVQMTCNRLGMEPAMLVAKEHVDTVRNQDDWTSQKDLLVKEYEEKLHDLQKRLEEKENELKAQQSSPQGNGETVNECLINNTNTSESDLQRRLVEAENEKQKLHKDYTRLQKDLRSLRKEHEKELEFLKKEMAEESEKKLKLEMEDMEMKQNSALKQLMREFNTQIALKEKELEGSVKETIEKAQGVETELINSHREEVSQLQKTIAQKEEDLNRTAQRYEQVLQSREVEMGDRVWEVQKELEELQQRSLSGPQGLEELKVQLAEKTTVLSEARLKEQEYHDRIHALEDKLRRSHKNAVVTHLGSSYRDVSHNSMDPFSEPTEFEYLRKVLFEYMMGRETKTMAKVITSMLKFPPDQAQKVLEREDSRVMVSVSLVCRSSCEFKRSLQRLSVTLHMLTNWLKPASQMYSIDALMFMCREGADQMLNEAHTCFLSNTLWFFNRFLQCAHCFLSWKLNS</sequence>
<feature type="coiled-coil region" evidence="1">
    <location>
        <begin position="190"/>
        <end position="217"/>
    </location>
</feature>
<feature type="compositionally biased region" description="Basic and acidic residues" evidence="2">
    <location>
        <begin position="909"/>
        <end position="931"/>
    </location>
</feature>
<gene>
    <name evidence="5" type="primary">itga9</name>
</gene>
<feature type="chain" id="PRO_5025629067" evidence="3">
    <location>
        <begin position="17"/>
        <end position="2215"/>
    </location>
</feature>
<organism evidence="5 6">
    <name type="scientific">Sinocyclocheilus grahami</name>
    <name type="common">Dianchi golden-line fish</name>
    <name type="synonym">Barbus grahami</name>
    <dbReference type="NCBI Taxonomy" id="75366"/>
    <lineage>
        <taxon>Eukaryota</taxon>
        <taxon>Metazoa</taxon>
        <taxon>Chordata</taxon>
        <taxon>Craniata</taxon>
        <taxon>Vertebrata</taxon>
        <taxon>Euteleostomi</taxon>
        <taxon>Actinopterygii</taxon>
        <taxon>Neopterygii</taxon>
        <taxon>Teleostei</taxon>
        <taxon>Ostariophysi</taxon>
        <taxon>Cypriniformes</taxon>
        <taxon>Cyprinidae</taxon>
        <taxon>Cyprininae</taxon>
        <taxon>Sinocyclocheilus</taxon>
    </lineage>
</organism>
<feature type="domain" description="GRIP" evidence="4">
    <location>
        <begin position="2075"/>
        <end position="2122"/>
    </location>
</feature>
<keyword evidence="1" id="KW-0175">Coiled coil</keyword>
<protein>
    <submittedName>
        <fullName evidence="5">Golgin A4</fullName>
    </submittedName>
</protein>
<evidence type="ECO:0000256" key="2">
    <source>
        <dbReference type="SAM" id="MobiDB-lite"/>
    </source>
</evidence>
<reference evidence="5" key="1">
    <citation type="submission" date="2025-08" db="UniProtKB">
        <authorList>
            <consortium name="Ensembl"/>
        </authorList>
    </citation>
    <scope>IDENTIFICATION</scope>
</reference>
<feature type="region of interest" description="Disordered" evidence="2">
    <location>
        <begin position="104"/>
        <end position="146"/>
    </location>
</feature>
<name>A0A672PPH1_SINGR</name>
<dbReference type="PANTHER" id="PTHR19327">
    <property type="entry name" value="GOLGIN"/>
    <property type="match status" value="1"/>
</dbReference>
<dbReference type="Gene3D" id="1.10.220.60">
    <property type="entry name" value="GRIP domain"/>
    <property type="match status" value="1"/>
</dbReference>
<feature type="compositionally biased region" description="Polar residues" evidence="2">
    <location>
        <begin position="1819"/>
        <end position="1834"/>
    </location>
</feature>
<feature type="coiled-coil region" evidence="1">
    <location>
        <begin position="659"/>
        <end position="764"/>
    </location>
</feature>
<feature type="coiled-coil region" evidence="1">
    <location>
        <begin position="2014"/>
        <end position="2048"/>
    </location>
</feature>
<dbReference type="PROSITE" id="PS50913">
    <property type="entry name" value="GRIP"/>
    <property type="match status" value="1"/>
</dbReference>
<feature type="region of interest" description="Disordered" evidence="2">
    <location>
        <begin position="1814"/>
        <end position="1834"/>
    </location>
</feature>
<dbReference type="Proteomes" id="UP000472262">
    <property type="component" value="Unassembled WGS sequence"/>
</dbReference>
<accession>A0A672PPH1</accession>
<evidence type="ECO:0000313" key="5">
    <source>
        <dbReference type="Ensembl" id="ENSSGRP00000065707.1"/>
    </source>
</evidence>
<dbReference type="GO" id="GO:0005794">
    <property type="term" value="C:Golgi apparatus"/>
    <property type="evidence" value="ECO:0007669"/>
    <property type="project" value="TreeGrafter"/>
</dbReference>
<feature type="region of interest" description="Disordered" evidence="2">
    <location>
        <begin position="240"/>
        <end position="286"/>
    </location>
</feature>
<dbReference type="Gene3D" id="1.10.287.1490">
    <property type="match status" value="1"/>
</dbReference>
<dbReference type="GO" id="GO:0048193">
    <property type="term" value="P:Golgi vesicle transport"/>
    <property type="evidence" value="ECO:0007669"/>
    <property type="project" value="TreeGrafter"/>
</dbReference>
<evidence type="ECO:0000256" key="1">
    <source>
        <dbReference type="SAM" id="Coils"/>
    </source>
</evidence>
<evidence type="ECO:0000259" key="4">
    <source>
        <dbReference type="PROSITE" id="PS50913"/>
    </source>
</evidence>
<dbReference type="GO" id="GO:0031267">
    <property type="term" value="F:small GTPase binding"/>
    <property type="evidence" value="ECO:0007669"/>
    <property type="project" value="TreeGrafter"/>
</dbReference>
<reference evidence="5" key="2">
    <citation type="submission" date="2025-09" db="UniProtKB">
        <authorList>
            <consortium name="Ensembl"/>
        </authorList>
    </citation>
    <scope>IDENTIFICATION</scope>
</reference>
<feature type="coiled-coil region" evidence="1">
    <location>
        <begin position="1483"/>
        <end position="1750"/>
    </location>
</feature>
<keyword evidence="6" id="KW-1185">Reference proteome</keyword>
<dbReference type="PANTHER" id="PTHR19327:SF0">
    <property type="entry name" value="GOLGIN SUBFAMILY A MEMBER 4"/>
    <property type="match status" value="1"/>
</dbReference>
<keyword evidence="3" id="KW-0732">Signal</keyword>
<dbReference type="InParanoid" id="A0A672PPH1"/>
<evidence type="ECO:0000256" key="3">
    <source>
        <dbReference type="SAM" id="SignalP"/>
    </source>
</evidence>
<dbReference type="SMART" id="SM00755">
    <property type="entry name" value="Grip"/>
    <property type="match status" value="1"/>
</dbReference>
<feature type="coiled-coil region" evidence="1">
    <location>
        <begin position="987"/>
        <end position="1167"/>
    </location>
</feature>
<feature type="region of interest" description="Disordered" evidence="2">
    <location>
        <begin position="909"/>
        <end position="934"/>
    </location>
</feature>
<dbReference type="Ensembl" id="ENSSGRT00000070044.1">
    <property type="protein sequence ID" value="ENSSGRP00000065707.1"/>
    <property type="gene ID" value="ENSSGRG00000033794.1"/>
</dbReference>
<proteinExistence type="predicted"/>
<feature type="coiled-coil region" evidence="1">
    <location>
        <begin position="287"/>
        <end position="612"/>
    </location>
</feature>
<feature type="signal peptide" evidence="3">
    <location>
        <begin position="1"/>
        <end position="16"/>
    </location>
</feature>
<feature type="coiled-coil region" evidence="1">
    <location>
        <begin position="1194"/>
        <end position="1256"/>
    </location>
</feature>
<dbReference type="Pfam" id="PF01465">
    <property type="entry name" value="GRIP"/>
    <property type="match status" value="1"/>
</dbReference>
<dbReference type="InterPro" id="IPR000237">
    <property type="entry name" value="GRIP_dom"/>
</dbReference>
<evidence type="ECO:0000313" key="6">
    <source>
        <dbReference type="Proteomes" id="UP000472262"/>
    </source>
</evidence>
<dbReference type="SUPFAM" id="SSF101283">
    <property type="entry name" value="GRIP domain"/>
    <property type="match status" value="1"/>
</dbReference>
<dbReference type="OMA" id="DEFRNQG"/>
<feature type="compositionally biased region" description="Polar residues" evidence="2">
    <location>
        <begin position="256"/>
        <end position="265"/>
    </location>
</feature>
<feature type="coiled-coil region" evidence="1">
    <location>
        <begin position="1331"/>
        <end position="1457"/>
    </location>
</feature>
<dbReference type="SUPFAM" id="SSF90257">
    <property type="entry name" value="Myosin rod fragments"/>
    <property type="match status" value="1"/>
</dbReference>